<evidence type="ECO:0000256" key="1">
    <source>
        <dbReference type="ARBA" id="ARBA00008007"/>
    </source>
</evidence>
<evidence type="ECO:0000313" key="2">
    <source>
        <dbReference type="EMBL" id="NMN96052.1"/>
    </source>
</evidence>
<proteinExistence type="inferred from homology"/>
<reference evidence="2 3" key="1">
    <citation type="submission" date="2019-05" db="EMBL/GenBank/DDBJ databases">
        <authorList>
            <person name="Lee S.D."/>
        </authorList>
    </citation>
    <scope>NUCLEOTIDE SEQUENCE [LARGE SCALE GENOMIC DNA]</scope>
    <source>
        <strain evidence="2 3">YC2-7</strain>
    </source>
</reference>
<keyword evidence="3" id="KW-1185">Reference proteome</keyword>
<dbReference type="InterPro" id="IPR029057">
    <property type="entry name" value="PRTase-like"/>
</dbReference>
<dbReference type="Proteomes" id="UP000535543">
    <property type="component" value="Unassembled WGS sequence"/>
</dbReference>
<name>A0A848KH66_9NOCA</name>
<protein>
    <submittedName>
        <fullName evidence="2">ComF family protein</fullName>
    </submittedName>
</protein>
<dbReference type="AlphaFoldDB" id="A0A848KH66"/>
<reference evidence="2 3" key="2">
    <citation type="submission" date="2020-06" db="EMBL/GenBank/DDBJ databases">
        <title>Antribacter stalactiti gen. nov., sp. nov., a new member of the family Nacardiaceae isolated from a cave.</title>
        <authorList>
            <person name="Kim I.S."/>
        </authorList>
    </citation>
    <scope>NUCLEOTIDE SEQUENCE [LARGE SCALE GENOMIC DNA]</scope>
    <source>
        <strain evidence="2 3">YC2-7</strain>
    </source>
</reference>
<dbReference type="PANTHER" id="PTHR47505:SF1">
    <property type="entry name" value="DNA UTILIZATION PROTEIN YHGH"/>
    <property type="match status" value="1"/>
</dbReference>
<dbReference type="Gene3D" id="3.40.50.2020">
    <property type="match status" value="1"/>
</dbReference>
<comment type="caution">
    <text evidence="2">The sequence shown here is derived from an EMBL/GenBank/DDBJ whole genome shotgun (WGS) entry which is preliminary data.</text>
</comment>
<evidence type="ECO:0000313" key="3">
    <source>
        <dbReference type="Proteomes" id="UP000535543"/>
    </source>
</evidence>
<accession>A0A848KH66</accession>
<dbReference type="SUPFAM" id="SSF53271">
    <property type="entry name" value="PRTase-like"/>
    <property type="match status" value="1"/>
</dbReference>
<gene>
    <name evidence="2" type="ORF">FGL95_13515</name>
</gene>
<dbReference type="InterPro" id="IPR051910">
    <property type="entry name" value="ComF/GntX_DNA_util-trans"/>
</dbReference>
<sequence>MMRTLLDLILPMECGGCAAAGVAWCPRCRAELAVEPIVVEPRVSPGVPCWALGRYSGPRRRAVLAAKERGRRDLAEPLGAALGSALDWLRREGELDPPELASLALVPAPTRSRAARMRGGDPVTRTASVAARALPRCTVAPVLGLAGRTRDSVGLTVDQRQRNLAGRVQLRSGSSIPPRANVVLLDDVITTGTTARESVRTLRRAGIAVTVVLVVASA</sequence>
<dbReference type="PANTHER" id="PTHR47505">
    <property type="entry name" value="DNA UTILIZATION PROTEIN YHGH"/>
    <property type="match status" value="1"/>
</dbReference>
<dbReference type="EMBL" id="VCQU01000004">
    <property type="protein sequence ID" value="NMN96052.1"/>
    <property type="molecule type" value="Genomic_DNA"/>
</dbReference>
<organism evidence="2 3">
    <name type="scientific">Antrihabitans stalactiti</name>
    <dbReference type="NCBI Taxonomy" id="2584121"/>
    <lineage>
        <taxon>Bacteria</taxon>
        <taxon>Bacillati</taxon>
        <taxon>Actinomycetota</taxon>
        <taxon>Actinomycetes</taxon>
        <taxon>Mycobacteriales</taxon>
        <taxon>Nocardiaceae</taxon>
        <taxon>Antrihabitans</taxon>
    </lineage>
</organism>
<dbReference type="InterPro" id="IPR000836">
    <property type="entry name" value="PRTase_dom"/>
</dbReference>
<comment type="similarity">
    <text evidence="1">Belongs to the ComF/GntX family.</text>
</comment>
<dbReference type="CDD" id="cd06223">
    <property type="entry name" value="PRTases_typeI"/>
    <property type="match status" value="1"/>
</dbReference>